<keyword evidence="1" id="KW-0479">Metal-binding</keyword>
<organism evidence="2 3">
    <name type="scientific">Corynebacterium renale</name>
    <dbReference type="NCBI Taxonomy" id="1724"/>
    <lineage>
        <taxon>Bacteria</taxon>
        <taxon>Bacillati</taxon>
        <taxon>Actinomycetota</taxon>
        <taxon>Actinomycetes</taxon>
        <taxon>Mycobacteriales</taxon>
        <taxon>Corynebacteriaceae</taxon>
        <taxon>Corynebacterium</taxon>
    </lineage>
</organism>
<dbReference type="InterPro" id="IPR052891">
    <property type="entry name" value="DNA-3mA_glycosylase"/>
</dbReference>
<dbReference type="Proteomes" id="UP000221653">
    <property type="component" value="Unassembled WGS sequence"/>
</dbReference>
<dbReference type="InterPro" id="IPR005019">
    <property type="entry name" value="Adenine_glyco"/>
</dbReference>
<dbReference type="Pfam" id="PF03352">
    <property type="entry name" value="Adenine_glyco"/>
    <property type="match status" value="1"/>
</dbReference>
<comment type="caution">
    <text evidence="2">The sequence shown here is derived from an EMBL/GenBank/DDBJ whole genome shotgun (WGS) entry which is preliminary data.</text>
</comment>
<evidence type="ECO:0000313" key="2">
    <source>
        <dbReference type="EMBL" id="PFG26975.1"/>
    </source>
</evidence>
<dbReference type="PANTHER" id="PTHR30037:SF4">
    <property type="entry name" value="DNA-3-METHYLADENINE GLYCOSYLASE I"/>
    <property type="match status" value="1"/>
</dbReference>
<dbReference type="GO" id="GO:0008725">
    <property type="term" value="F:DNA-3-methyladenine glycosylase activity"/>
    <property type="evidence" value="ECO:0007669"/>
    <property type="project" value="InterPro"/>
</dbReference>
<keyword evidence="3" id="KW-1185">Reference proteome</keyword>
<dbReference type="RefSeq" id="WP_048380626.1">
    <property type="nucleotide sequence ID" value="NZ_LDYE01000007.1"/>
</dbReference>
<protein>
    <submittedName>
        <fullName evidence="2">DNA-3-methyladenine glycosylase I</fullName>
    </submittedName>
</protein>
<sequence>MTNHSDGTVIGTDGLARPPWAAQSPLLREYYDTEWGMPVHDETELFERLVLESFQAGMSWAIILRKREAFRTAFDGFDPDTVALFDDTKVANLMSNEGIVRNERKIRAAITNAQATIALREEGGLDTFLWSFKPAETPAPRTMEEVPNRSPESEAMAKQLKKRGFTFVGPVSCFALMEAIGIVDTHLVGSYRRGSSGVWA</sequence>
<name>A0A2A9DLB7_9CORY</name>
<evidence type="ECO:0000256" key="1">
    <source>
        <dbReference type="PIRSR" id="PIRSR605019-1"/>
    </source>
</evidence>
<evidence type="ECO:0000313" key="3">
    <source>
        <dbReference type="Proteomes" id="UP000221653"/>
    </source>
</evidence>
<gene>
    <name evidence="2" type="ORF">ATK06_0016</name>
</gene>
<dbReference type="InterPro" id="IPR011257">
    <property type="entry name" value="DNA_glycosylase"/>
</dbReference>
<feature type="binding site" evidence="1">
    <location>
        <position position="186"/>
    </location>
    <ligand>
        <name>Zn(2+)</name>
        <dbReference type="ChEBI" id="CHEBI:29105"/>
    </ligand>
</feature>
<dbReference type="Gene3D" id="1.10.340.30">
    <property type="entry name" value="Hypothetical protein, domain 2"/>
    <property type="match status" value="1"/>
</dbReference>
<dbReference type="STRING" id="1724.GCA_001044175_01874"/>
<keyword evidence="1" id="KW-0862">Zinc</keyword>
<dbReference type="PANTHER" id="PTHR30037">
    <property type="entry name" value="DNA-3-METHYLADENINE GLYCOSYLASE 1"/>
    <property type="match status" value="1"/>
</dbReference>
<dbReference type="SUPFAM" id="SSF48150">
    <property type="entry name" value="DNA-glycosylase"/>
    <property type="match status" value="1"/>
</dbReference>
<dbReference type="EMBL" id="PDJF01000001">
    <property type="protein sequence ID" value="PFG26975.1"/>
    <property type="molecule type" value="Genomic_DNA"/>
</dbReference>
<dbReference type="AlphaFoldDB" id="A0A2A9DLB7"/>
<reference evidence="2 3" key="1">
    <citation type="submission" date="2017-10" db="EMBL/GenBank/DDBJ databases">
        <title>Sequencing the genomes of 1000 actinobacteria strains.</title>
        <authorList>
            <person name="Klenk H.-P."/>
        </authorList>
    </citation>
    <scope>NUCLEOTIDE SEQUENCE [LARGE SCALE GENOMIC DNA]</scope>
    <source>
        <strain evidence="2 3">DSM 20688</strain>
    </source>
</reference>
<dbReference type="GO" id="GO:0006284">
    <property type="term" value="P:base-excision repair"/>
    <property type="evidence" value="ECO:0007669"/>
    <property type="project" value="InterPro"/>
</dbReference>
<accession>A0A2A9DLB7</accession>
<proteinExistence type="predicted"/>
<dbReference type="GO" id="GO:0046872">
    <property type="term" value="F:metal ion binding"/>
    <property type="evidence" value="ECO:0007669"/>
    <property type="project" value="UniProtKB-KW"/>
</dbReference>